<protein>
    <submittedName>
        <fullName evidence="3">UDP-N-acetylglucosamine 4-epimerase</fullName>
    </submittedName>
</protein>
<proteinExistence type="predicted"/>
<evidence type="ECO:0000313" key="3">
    <source>
        <dbReference type="EMBL" id="GAN54502.1"/>
    </source>
</evidence>
<dbReference type="AlphaFoldDB" id="A0A0D6MLF4"/>
<keyword evidence="4" id="KW-1185">Reference proteome</keyword>
<evidence type="ECO:0000256" key="1">
    <source>
        <dbReference type="ARBA" id="ARBA00023027"/>
    </source>
</evidence>
<dbReference type="PRINTS" id="PR01713">
    <property type="entry name" value="NUCEPIMERASE"/>
</dbReference>
<reference evidence="3 4" key="1">
    <citation type="submission" date="2012-10" db="EMBL/GenBank/DDBJ databases">
        <title>Genome sequencing of Tanticharoenia sakaeratensis NBRC 103193.</title>
        <authorList>
            <person name="Azuma Y."/>
            <person name="Hadano H."/>
            <person name="Hirakawa H."/>
            <person name="Matsushita K."/>
        </authorList>
    </citation>
    <scope>NUCLEOTIDE SEQUENCE [LARGE SCALE GENOMIC DNA]</scope>
    <source>
        <strain evidence="3 4">NBRC 103193</strain>
    </source>
</reference>
<evidence type="ECO:0000313" key="4">
    <source>
        <dbReference type="Proteomes" id="UP000032679"/>
    </source>
</evidence>
<keyword evidence="1" id="KW-0520">NAD</keyword>
<evidence type="ECO:0000259" key="2">
    <source>
        <dbReference type="Pfam" id="PF01370"/>
    </source>
</evidence>
<dbReference type="Gene3D" id="3.40.50.720">
    <property type="entry name" value="NAD(P)-binding Rossmann-like Domain"/>
    <property type="match status" value="1"/>
</dbReference>
<accession>A0A0D6MLF4</accession>
<dbReference type="SUPFAM" id="SSF51735">
    <property type="entry name" value="NAD(P)-binding Rossmann-fold domains"/>
    <property type="match status" value="1"/>
</dbReference>
<feature type="domain" description="NAD-dependent epimerase/dehydratase" evidence="2">
    <location>
        <begin position="7"/>
        <end position="253"/>
    </location>
</feature>
<gene>
    <name evidence="3" type="ORF">Tasa_022_001</name>
</gene>
<sequence length="326" mass="35324">MSNKMKVLLTGAAGFIGAHVAQALLNRGVPVVGIDNLNAYYDPGLKRARLKALCDAPGFELIELDIGVPDALASAVCAHQDVTHVVHLAAQAGVRHSMIDPYAYVHTNMQGQVAVLECARRLPKLQHVVYASSSSVYGRNRSLPFRESDPVDVPGSFYAVSKRAAELTSESYAHLFGLPQTGLRFFTVYGPWGRPDMAYYGFAHAIASGEPVTLYAGSELARDFTYIDDVVGAVLGVLDRPPEAGVARLLNVGNDSPCTVRHLIGLLARELGRDALITDVPRPGSDMLRTWAAVEDIRAISGWMPAMPFDEGIARFVAWFRAYEGL</sequence>
<dbReference type="Proteomes" id="UP000032679">
    <property type="component" value="Unassembled WGS sequence"/>
</dbReference>
<organism evidence="3 4">
    <name type="scientific">Tanticharoenia sakaeratensis NBRC 103193</name>
    <dbReference type="NCBI Taxonomy" id="1231623"/>
    <lineage>
        <taxon>Bacteria</taxon>
        <taxon>Pseudomonadati</taxon>
        <taxon>Pseudomonadota</taxon>
        <taxon>Alphaproteobacteria</taxon>
        <taxon>Acetobacterales</taxon>
        <taxon>Acetobacteraceae</taxon>
        <taxon>Tanticharoenia</taxon>
    </lineage>
</organism>
<dbReference type="InterPro" id="IPR036291">
    <property type="entry name" value="NAD(P)-bd_dom_sf"/>
</dbReference>
<dbReference type="STRING" id="1231623.Tasa_022_001"/>
<dbReference type="InterPro" id="IPR001509">
    <property type="entry name" value="Epimerase_deHydtase"/>
</dbReference>
<dbReference type="PANTHER" id="PTHR43574">
    <property type="entry name" value="EPIMERASE-RELATED"/>
    <property type="match status" value="1"/>
</dbReference>
<dbReference type="EMBL" id="BALE01000022">
    <property type="protein sequence ID" value="GAN54502.1"/>
    <property type="molecule type" value="Genomic_DNA"/>
</dbReference>
<comment type="caution">
    <text evidence="3">The sequence shown here is derived from an EMBL/GenBank/DDBJ whole genome shotgun (WGS) entry which is preliminary data.</text>
</comment>
<name>A0A0D6MLF4_9PROT</name>
<dbReference type="Pfam" id="PF01370">
    <property type="entry name" value="Epimerase"/>
    <property type="match status" value="1"/>
</dbReference>